<proteinExistence type="predicted"/>
<sequence length="260" mass="28878">MRKTETQAEKNRCQSTNTSNNSFVSSILKSPERSKLKHQRSVRFKEPDSPTNNEESFDVTPASLPQNSNSPKNTFSSYASPSKKTLSEYSPTESSVKKTHNPSKSTIVTSDNPGQIKIIKIAKLQKAQESSISPKFQPRTLSYDFRNQDFYHKLNKFISGRPAGTGVSADFSQGKYENSITASREKSANASFVHEEKQDKPLKAYANVNKSFESPVSVWTPSEGRSPVKKNVKPNIPVGKRPTTSINLRYSKASGPNVLN</sequence>
<name>A0A1R2CEL3_9CILI</name>
<feature type="compositionally biased region" description="Polar residues" evidence="1">
    <location>
        <begin position="63"/>
        <end position="94"/>
    </location>
</feature>
<organism evidence="2 3">
    <name type="scientific">Stentor coeruleus</name>
    <dbReference type="NCBI Taxonomy" id="5963"/>
    <lineage>
        <taxon>Eukaryota</taxon>
        <taxon>Sar</taxon>
        <taxon>Alveolata</taxon>
        <taxon>Ciliophora</taxon>
        <taxon>Postciliodesmatophora</taxon>
        <taxon>Heterotrichea</taxon>
        <taxon>Heterotrichida</taxon>
        <taxon>Stentoridae</taxon>
        <taxon>Stentor</taxon>
    </lineage>
</organism>
<dbReference type="EMBL" id="MPUH01000176">
    <property type="protein sequence ID" value="OMJ87464.1"/>
    <property type="molecule type" value="Genomic_DNA"/>
</dbReference>
<feature type="compositionally biased region" description="Polar residues" evidence="1">
    <location>
        <begin position="102"/>
        <end position="111"/>
    </location>
</feature>
<dbReference type="Proteomes" id="UP000187209">
    <property type="component" value="Unassembled WGS sequence"/>
</dbReference>
<comment type="caution">
    <text evidence="2">The sequence shown here is derived from an EMBL/GenBank/DDBJ whole genome shotgun (WGS) entry which is preliminary data.</text>
</comment>
<evidence type="ECO:0000313" key="3">
    <source>
        <dbReference type="Proteomes" id="UP000187209"/>
    </source>
</evidence>
<feature type="region of interest" description="Disordered" evidence="1">
    <location>
        <begin position="1"/>
        <end position="111"/>
    </location>
</feature>
<protein>
    <submittedName>
        <fullName evidence="2">Uncharacterized protein</fullName>
    </submittedName>
</protein>
<evidence type="ECO:0000256" key="1">
    <source>
        <dbReference type="SAM" id="MobiDB-lite"/>
    </source>
</evidence>
<keyword evidence="3" id="KW-1185">Reference proteome</keyword>
<gene>
    <name evidence="2" type="ORF">SteCoe_10795</name>
</gene>
<feature type="region of interest" description="Disordered" evidence="1">
    <location>
        <begin position="216"/>
        <end position="260"/>
    </location>
</feature>
<reference evidence="2 3" key="1">
    <citation type="submission" date="2016-11" db="EMBL/GenBank/DDBJ databases">
        <title>The macronuclear genome of Stentor coeruleus: a giant cell with tiny introns.</title>
        <authorList>
            <person name="Slabodnick M."/>
            <person name="Ruby J.G."/>
            <person name="Reiff S.B."/>
            <person name="Swart E.C."/>
            <person name="Gosai S."/>
            <person name="Prabakaran S."/>
            <person name="Witkowska E."/>
            <person name="Larue G.E."/>
            <person name="Fisher S."/>
            <person name="Freeman R.M."/>
            <person name="Gunawardena J."/>
            <person name="Chu W."/>
            <person name="Stover N.A."/>
            <person name="Gregory B.D."/>
            <person name="Nowacki M."/>
            <person name="Derisi J."/>
            <person name="Roy S.W."/>
            <person name="Marshall W.F."/>
            <person name="Sood P."/>
        </authorList>
    </citation>
    <scope>NUCLEOTIDE SEQUENCE [LARGE SCALE GENOMIC DNA]</scope>
    <source>
        <strain evidence="2">WM001</strain>
    </source>
</reference>
<feature type="compositionally biased region" description="Basic and acidic residues" evidence="1">
    <location>
        <begin position="1"/>
        <end position="12"/>
    </location>
</feature>
<dbReference type="AlphaFoldDB" id="A0A1R2CEL3"/>
<accession>A0A1R2CEL3</accession>
<evidence type="ECO:0000313" key="2">
    <source>
        <dbReference type="EMBL" id="OMJ87464.1"/>
    </source>
</evidence>